<dbReference type="NCBIfam" id="TIGR01494">
    <property type="entry name" value="ATPase_P-type"/>
    <property type="match status" value="1"/>
</dbReference>
<feature type="transmembrane region" description="Helical" evidence="11">
    <location>
        <begin position="894"/>
        <end position="912"/>
    </location>
</feature>
<evidence type="ECO:0000256" key="6">
    <source>
        <dbReference type="ARBA" id="ARBA00022840"/>
    </source>
</evidence>
<dbReference type="Gene3D" id="1.20.1110.10">
    <property type="entry name" value="Calcium-transporting ATPase, transmembrane domain"/>
    <property type="match status" value="1"/>
</dbReference>
<keyword evidence="10 11" id="KW-0472">Membrane</keyword>
<dbReference type="SUPFAM" id="SSF81665">
    <property type="entry name" value="Calcium ATPase, transmembrane domain M"/>
    <property type="match status" value="1"/>
</dbReference>
<feature type="domain" description="P-type ATPase A" evidence="12">
    <location>
        <begin position="149"/>
        <end position="265"/>
    </location>
</feature>
<dbReference type="GO" id="GO:0005524">
    <property type="term" value="F:ATP binding"/>
    <property type="evidence" value="ECO:0007669"/>
    <property type="project" value="UniProtKB-KW"/>
</dbReference>
<dbReference type="InterPro" id="IPR036412">
    <property type="entry name" value="HAD-like_sf"/>
</dbReference>
<evidence type="ECO:0000256" key="1">
    <source>
        <dbReference type="ARBA" id="ARBA00004141"/>
    </source>
</evidence>
<evidence type="ECO:0000256" key="10">
    <source>
        <dbReference type="ARBA" id="ARBA00023136"/>
    </source>
</evidence>
<dbReference type="PANTHER" id="PTHR45630">
    <property type="entry name" value="CATION-TRANSPORTING ATPASE-RELATED"/>
    <property type="match status" value="1"/>
</dbReference>
<dbReference type="Gene3D" id="3.40.50.1000">
    <property type="entry name" value="HAD superfamily/HAD-like"/>
    <property type="match status" value="1"/>
</dbReference>
<keyword evidence="6" id="KW-0067">ATP-binding</keyword>
<dbReference type="GO" id="GO:0046872">
    <property type="term" value="F:metal ion binding"/>
    <property type="evidence" value="ECO:0007669"/>
    <property type="project" value="UniProtKB-KW"/>
</dbReference>
<evidence type="ECO:0000256" key="7">
    <source>
        <dbReference type="ARBA" id="ARBA00022842"/>
    </source>
</evidence>
<organism evidence="13">
    <name type="scientific">Arcella intermedia</name>
    <dbReference type="NCBI Taxonomy" id="1963864"/>
    <lineage>
        <taxon>Eukaryota</taxon>
        <taxon>Amoebozoa</taxon>
        <taxon>Tubulinea</taxon>
        <taxon>Elardia</taxon>
        <taxon>Arcellinida</taxon>
        <taxon>Sphaerothecina</taxon>
        <taxon>Arcellidae</taxon>
        <taxon>Arcella</taxon>
    </lineage>
</organism>
<dbReference type="Pfam" id="PF13246">
    <property type="entry name" value="Cation_ATPase"/>
    <property type="match status" value="1"/>
</dbReference>
<dbReference type="SFLD" id="SFLDG00002">
    <property type="entry name" value="C1.7:_P-type_atpase_like"/>
    <property type="match status" value="1"/>
</dbReference>
<evidence type="ECO:0000256" key="11">
    <source>
        <dbReference type="SAM" id="Phobius"/>
    </source>
</evidence>
<dbReference type="GO" id="GO:0019829">
    <property type="term" value="F:ATPase-coupled monoatomic cation transmembrane transporter activity"/>
    <property type="evidence" value="ECO:0007669"/>
    <property type="project" value="TreeGrafter"/>
</dbReference>
<dbReference type="InterPro" id="IPR018303">
    <property type="entry name" value="ATPase_P-typ_P_site"/>
</dbReference>
<reference evidence="13" key="1">
    <citation type="journal article" date="2020" name="J. Eukaryot. Microbiol.">
        <title>De novo Sequencing, Assembly and Annotation of the Transcriptome for the Free-Living Testate Amoeba Arcella intermedia.</title>
        <authorList>
            <person name="Ribeiro G.M."/>
            <person name="Porfirio-Sousa A.L."/>
            <person name="Maurer-Alcala X.X."/>
            <person name="Katz L.A."/>
            <person name="Lahr D.J.G."/>
        </authorList>
    </citation>
    <scope>NUCLEOTIDE SEQUENCE</scope>
</reference>
<dbReference type="InterPro" id="IPR006544">
    <property type="entry name" value="P-type_TPase_V"/>
</dbReference>
<feature type="transmembrane region" description="Helical" evidence="11">
    <location>
        <begin position="86"/>
        <end position="107"/>
    </location>
</feature>
<evidence type="ECO:0000313" key="13">
    <source>
        <dbReference type="EMBL" id="NDV29240.1"/>
    </source>
</evidence>
<keyword evidence="8" id="KW-1278">Translocase</keyword>
<dbReference type="SUPFAM" id="SSF81660">
    <property type="entry name" value="Metal cation-transporting ATPase, ATP-binding domain N"/>
    <property type="match status" value="1"/>
</dbReference>
<keyword evidence="7" id="KW-0460">Magnesium</keyword>
<evidence type="ECO:0000256" key="2">
    <source>
        <dbReference type="ARBA" id="ARBA00006000"/>
    </source>
</evidence>
<keyword evidence="9 11" id="KW-1133">Transmembrane helix</keyword>
<dbReference type="InterPro" id="IPR008250">
    <property type="entry name" value="ATPase_P-typ_transduc_dom_A_sf"/>
</dbReference>
<dbReference type="SFLD" id="SFLDF00027">
    <property type="entry name" value="p-type_atpase"/>
    <property type="match status" value="1"/>
</dbReference>
<dbReference type="Gene3D" id="2.70.150.10">
    <property type="entry name" value="Calcium-transporting ATPase, cytoplasmic transduction domain A"/>
    <property type="match status" value="1"/>
</dbReference>
<feature type="transmembrane region" description="Helical" evidence="11">
    <location>
        <begin position="924"/>
        <end position="945"/>
    </location>
</feature>
<dbReference type="InterPro" id="IPR001757">
    <property type="entry name" value="P_typ_ATPase"/>
</dbReference>
<keyword evidence="4" id="KW-0479">Metal-binding</keyword>
<dbReference type="PROSITE" id="PS01229">
    <property type="entry name" value="COF_2"/>
    <property type="match status" value="1"/>
</dbReference>
<evidence type="ECO:0000256" key="9">
    <source>
        <dbReference type="ARBA" id="ARBA00022989"/>
    </source>
</evidence>
<keyword evidence="3 11" id="KW-0812">Transmembrane</keyword>
<dbReference type="EMBL" id="GIBP01000271">
    <property type="protein sequence ID" value="NDV29240.1"/>
    <property type="molecule type" value="Transcribed_RNA"/>
</dbReference>
<dbReference type="SFLD" id="SFLDS00003">
    <property type="entry name" value="Haloacid_Dehalogenase"/>
    <property type="match status" value="1"/>
</dbReference>
<dbReference type="GO" id="GO:0016020">
    <property type="term" value="C:membrane"/>
    <property type="evidence" value="ECO:0007669"/>
    <property type="project" value="UniProtKB-SubCell"/>
</dbReference>
<dbReference type="InterPro" id="IPR023214">
    <property type="entry name" value="HAD_sf"/>
</dbReference>
<dbReference type="AlphaFoldDB" id="A0A6B2KWT4"/>
<evidence type="ECO:0000256" key="3">
    <source>
        <dbReference type="ARBA" id="ARBA00022692"/>
    </source>
</evidence>
<dbReference type="Pfam" id="PF00122">
    <property type="entry name" value="E1-E2_ATPase"/>
    <property type="match status" value="1"/>
</dbReference>
<proteinExistence type="inferred from homology"/>
<feature type="transmembrane region" description="Helical" evidence="11">
    <location>
        <begin position="316"/>
        <end position="335"/>
    </location>
</feature>
<feature type="transmembrane region" description="Helical" evidence="11">
    <location>
        <begin position="965"/>
        <end position="983"/>
    </location>
</feature>
<dbReference type="InterPro" id="IPR059000">
    <property type="entry name" value="ATPase_P-type_domA"/>
</dbReference>
<dbReference type="PROSITE" id="PS00154">
    <property type="entry name" value="ATPASE_E1_E2"/>
    <property type="match status" value="1"/>
</dbReference>
<dbReference type="SUPFAM" id="SSF56784">
    <property type="entry name" value="HAD-like"/>
    <property type="match status" value="1"/>
</dbReference>
<protein>
    <recommendedName>
        <fullName evidence="12">P-type ATPase A domain-containing protein</fullName>
    </recommendedName>
</protein>
<feature type="transmembrane region" description="Helical" evidence="11">
    <location>
        <begin position="113"/>
        <end position="132"/>
    </location>
</feature>
<evidence type="ECO:0000259" key="12">
    <source>
        <dbReference type="Pfam" id="PF00122"/>
    </source>
</evidence>
<dbReference type="Gene3D" id="3.40.1110.10">
    <property type="entry name" value="Calcium-transporting ATPase, cytoplasmic domain N"/>
    <property type="match status" value="1"/>
</dbReference>
<comment type="subcellular location">
    <subcellularLocation>
        <location evidence="1">Membrane</location>
        <topology evidence="1">Multi-pass membrane protein</topology>
    </subcellularLocation>
</comment>
<dbReference type="PRINTS" id="PR00119">
    <property type="entry name" value="CATATPASE"/>
</dbReference>
<dbReference type="InterPro" id="IPR023299">
    <property type="entry name" value="ATPase_P-typ_cyto_dom_N"/>
</dbReference>
<evidence type="ECO:0000256" key="5">
    <source>
        <dbReference type="ARBA" id="ARBA00022741"/>
    </source>
</evidence>
<sequence length="1023" mass="114739">MWYSETKSDWVALEVKTLFGVPYFECEGERYYWNGHEYTRFNQKMNWTYQDILNSEKGMHPDKKIDPPAVGLNLIDIPVPTLLEDVLFAFFGPIQVYQYFCCAVWYIHGYPAFASMLIVSLLVSTSSVIYNNRKSRERLRQMAIHDTVMDVFREGEWSTVPSEQLYPGDLIRLPTEEFTCPCDLVIVSGTVLVDESFLTGESLPVVKTQPEDDKAIFDPEKDKKFSLYSSTKVMNGTPGNANSHVLALVSRTGFRTSKGQVVKAILHTKPYKYPYQQQSLIFLLILTFLGFVLFWIVLYIWGVFNPSIGLQTKEQIIYALEAIVCLVPPFLPIIFDITLLASAKNLENATIYTTNPSRIPIAGKVRTMCFDKTGTLTKTDLDVIGVVTLHSDGLRGEPTSVTSLHEDDELMEGLSTCHSLAALGDIIDVTAAQNTLGYSGPKLDVQMFGSTGWRYYQGSGNQPSRVVSSSKKTIEILKRFDFDNNLQRMSVIARHSNGRCYAYVKGSGESIASICDPSSIPPNYDEMLRKFSKDGCYVIAFASKPIDQLDESDLAEIDRDYVDRKLKFNGLLLLRNELKMDSKQAIDHIIKGRIRPVMITGDNILTAFYIAKRCGLVSPSNPCFSGTYDEKEKSVVFRDINNQDVLLDIYNWKVYSKKSASFEDVTPSNLNIGVDNTAYRELMGKYDQFLVKNVQIFARMRPLDKQDVIDLMMQNGDIVGMCGDGANDCCALNKAHFGVALSAAEASLIAPFTAQSLSAVACVDLIKEGRASLASSFAAFKLTLFHAIVVNTTAMFISFTFGSDLSQAEYFITDFIFFFFPVFFIVRTKPADKLLGNPPTSKIFGPTTMFSFLFQVAISWIGEGVIIALLKQQSWFTPNPVGTVAKYNIPESTTLFLLAILLLGAVGVTNSFGATWRQPIWRNYGLIVIWLLQIATIIFVYIAPHQSDMHNLASIMDMVPIPGDFRLQIAILGLTIAILIIAYEKVVIIGPVSQYFRKKFNIGRVIRSPLNPIWENDFVDQQQ</sequence>
<feature type="transmembrane region" description="Helical" evidence="11">
    <location>
        <begin position="782"/>
        <end position="802"/>
    </location>
</feature>
<dbReference type="NCBIfam" id="TIGR01657">
    <property type="entry name" value="P-ATPase-V"/>
    <property type="match status" value="1"/>
</dbReference>
<keyword evidence="5" id="KW-0547">Nucleotide-binding</keyword>
<feature type="transmembrane region" description="Helical" evidence="11">
    <location>
        <begin position="808"/>
        <end position="826"/>
    </location>
</feature>
<evidence type="ECO:0000256" key="8">
    <source>
        <dbReference type="ARBA" id="ARBA00022967"/>
    </source>
</evidence>
<comment type="similarity">
    <text evidence="2">Belongs to the cation transport ATPase (P-type) (TC 3.A.3) family. Type V subfamily.</text>
</comment>
<dbReference type="GO" id="GO:0140358">
    <property type="term" value="F:P-type transmembrane transporter activity"/>
    <property type="evidence" value="ECO:0007669"/>
    <property type="project" value="InterPro"/>
</dbReference>
<accession>A0A6B2KWT4</accession>
<feature type="transmembrane region" description="Helical" evidence="11">
    <location>
        <begin position="280"/>
        <end position="304"/>
    </location>
</feature>
<dbReference type="InterPro" id="IPR044492">
    <property type="entry name" value="P_typ_ATPase_HD_dom"/>
</dbReference>
<dbReference type="SUPFAM" id="SSF81653">
    <property type="entry name" value="Calcium ATPase, transduction domain A"/>
    <property type="match status" value="1"/>
</dbReference>
<dbReference type="PANTHER" id="PTHR45630:SF11">
    <property type="entry name" value="CATION-TRANSPORTING P-TYPE ATPASE N-TERMINAL DOMAIN-CONTAINING PROTEIN"/>
    <property type="match status" value="1"/>
</dbReference>
<evidence type="ECO:0000256" key="4">
    <source>
        <dbReference type="ARBA" id="ARBA00022723"/>
    </source>
</evidence>
<dbReference type="InterPro" id="IPR023298">
    <property type="entry name" value="ATPase_P-typ_TM_dom_sf"/>
</dbReference>
<name>A0A6B2KWT4_9EUKA</name>
<feature type="transmembrane region" description="Helical" evidence="11">
    <location>
        <begin position="847"/>
        <end position="870"/>
    </location>
</feature>
<dbReference type="GO" id="GO:0016887">
    <property type="term" value="F:ATP hydrolysis activity"/>
    <property type="evidence" value="ECO:0007669"/>
    <property type="project" value="InterPro"/>
</dbReference>